<evidence type="ECO:0000313" key="2">
    <source>
        <dbReference type="EMBL" id="KAF3530300.1"/>
    </source>
</evidence>
<feature type="region of interest" description="Disordered" evidence="1">
    <location>
        <begin position="74"/>
        <end position="134"/>
    </location>
</feature>
<dbReference type="Proteomes" id="UP000266723">
    <property type="component" value="Unassembled WGS sequence"/>
</dbReference>
<feature type="region of interest" description="Disordered" evidence="1">
    <location>
        <begin position="153"/>
        <end position="205"/>
    </location>
</feature>
<protein>
    <submittedName>
        <fullName evidence="2">Uncharacterized protein</fullName>
    </submittedName>
</protein>
<reference evidence="2 3" key="1">
    <citation type="journal article" date="2020" name="BMC Genomics">
        <title>Intraspecific diversification of the crop wild relative Brassica cretica Lam. using demographic model selection.</title>
        <authorList>
            <person name="Kioukis A."/>
            <person name="Michalopoulou V.A."/>
            <person name="Briers L."/>
            <person name="Pirintsos S."/>
            <person name="Studholme D.J."/>
            <person name="Pavlidis P."/>
            <person name="Sarris P.F."/>
        </authorList>
    </citation>
    <scope>NUCLEOTIDE SEQUENCE [LARGE SCALE GENOMIC DNA]</scope>
    <source>
        <strain evidence="3">cv. PFS-1207/04</strain>
    </source>
</reference>
<keyword evidence="3" id="KW-1185">Reference proteome</keyword>
<organism evidence="2 3">
    <name type="scientific">Brassica cretica</name>
    <name type="common">Mustard</name>
    <dbReference type="NCBI Taxonomy" id="69181"/>
    <lineage>
        <taxon>Eukaryota</taxon>
        <taxon>Viridiplantae</taxon>
        <taxon>Streptophyta</taxon>
        <taxon>Embryophyta</taxon>
        <taxon>Tracheophyta</taxon>
        <taxon>Spermatophyta</taxon>
        <taxon>Magnoliopsida</taxon>
        <taxon>eudicotyledons</taxon>
        <taxon>Gunneridae</taxon>
        <taxon>Pentapetalae</taxon>
        <taxon>rosids</taxon>
        <taxon>malvids</taxon>
        <taxon>Brassicales</taxon>
        <taxon>Brassicaceae</taxon>
        <taxon>Brassiceae</taxon>
        <taxon>Brassica</taxon>
    </lineage>
</organism>
<accession>A0ABQ7BDN7</accession>
<evidence type="ECO:0000256" key="1">
    <source>
        <dbReference type="SAM" id="MobiDB-lite"/>
    </source>
</evidence>
<evidence type="ECO:0000313" key="3">
    <source>
        <dbReference type="Proteomes" id="UP000266723"/>
    </source>
</evidence>
<proteinExistence type="predicted"/>
<feature type="compositionally biased region" description="Polar residues" evidence="1">
    <location>
        <begin position="189"/>
        <end position="198"/>
    </location>
</feature>
<feature type="region of interest" description="Disordered" evidence="1">
    <location>
        <begin position="1"/>
        <end position="26"/>
    </location>
</feature>
<name>A0ABQ7BDN7_BRACR</name>
<sequence>MTTNADKDPQTHDGTPVDANDDKTLAGNVSTVTTDAAILDQMKEMFASAQKKTDEQGKLVASLAKQVETLTAKAGSIAPRGTTRARSGRRLDFETPGNRAAHADKASSGQNPDGTLQPGAQPTAENLPPLTGSNEGEEIERIDLDISDHVASRVAGELGRDTGQLAQRARPRPESARSASTAMLPVESPASSAVTRASSPGEHDRVVGRLSGELDRAADRLARQVRPILHGPFRSRTHPITMRLRPRFP</sequence>
<dbReference type="EMBL" id="QGKV02001507">
    <property type="protein sequence ID" value="KAF3530300.1"/>
    <property type="molecule type" value="Genomic_DNA"/>
</dbReference>
<gene>
    <name evidence="2" type="ORF">DY000_02040214</name>
</gene>
<comment type="caution">
    <text evidence="2">The sequence shown here is derived from an EMBL/GenBank/DDBJ whole genome shotgun (WGS) entry which is preliminary data.</text>
</comment>
<feature type="compositionally biased region" description="Polar residues" evidence="1">
    <location>
        <begin position="107"/>
        <end position="124"/>
    </location>
</feature>
<feature type="compositionally biased region" description="Basic and acidic residues" evidence="1">
    <location>
        <begin position="1"/>
        <end position="11"/>
    </location>
</feature>